<dbReference type="Proteomes" id="UP000002058">
    <property type="component" value="Unassembled WGS sequence"/>
</dbReference>
<evidence type="ECO:0000259" key="9">
    <source>
        <dbReference type="PROSITE" id="PS51192"/>
    </source>
</evidence>
<proteinExistence type="predicted"/>
<evidence type="ECO:0000256" key="3">
    <source>
        <dbReference type="ARBA" id="ARBA00022801"/>
    </source>
</evidence>
<comment type="catalytic activity">
    <reaction evidence="7">
        <text>ATP + H2O = ADP + phosphate + H(+)</text>
        <dbReference type="Rhea" id="RHEA:13065"/>
        <dbReference type="ChEBI" id="CHEBI:15377"/>
        <dbReference type="ChEBI" id="CHEBI:15378"/>
        <dbReference type="ChEBI" id="CHEBI:30616"/>
        <dbReference type="ChEBI" id="CHEBI:43474"/>
        <dbReference type="ChEBI" id="CHEBI:456216"/>
        <dbReference type="EC" id="3.6.4.13"/>
    </reaction>
</comment>
<feature type="region of interest" description="Disordered" evidence="8">
    <location>
        <begin position="27"/>
        <end position="69"/>
    </location>
</feature>
<dbReference type="InParanoid" id="C4JEG6"/>
<dbReference type="PANTHER" id="PTHR47960">
    <property type="entry name" value="DEAD-BOX ATP-DEPENDENT RNA HELICASE 50"/>
    <property type="match status" value="1"/>
</dbReference>
<organism evidence="11 12">
    <name type="scientific">Uncinocarpus reesii (strain UAMH 1704)</name>
    <dbReference type="NCBI Taxonomy" id="336963"/>
    <lineage>
        <taxon>Eukaryota</taxon>
        <taxon>Fungi</taxon>
        <taxon>Dikarya</taxon>
        <taxon>Ascomycota</taxon>
        <taxon>Pezizomycotina</taxon>
        <taxon>Eurotiomycetes</taxon>
        <taxon>Eurotiomycetidae</taxon>
        <taxon>Onygenales</taxon>
        <taxon>Onygenaceae</taxon>
        <taxon>Uncinocarpus</taxon>
    </lineage>
</organism>
<evidence type="ECO:0000256" key="8">
    <source>
        <dbReference type="SAM" id="MobiDB-lite"/>
    </source>
</evidence>
<dbReference type="AlphaFoldDB" id="C4JEG6"/>
<protein>
    <recommendedName>
        <fullName evidence="1">RNA helicase</fullName>
        <ecNumber evidence="1">3.6.4.13</ecNumber>
    </recommendedName>
</protein>
<gene>
    <name evidence="11" type="ORF">UREG_00805</name>
</gene>
<dbReference type="HOGENOM" id="CLU_003041_18_0_1"/>
<dbReference type="FunCoup" id="C4JEG6">
    <property type="interactions" value="97"/>
</dbReference>
<dbReference type="SUPFAM" id="SSF52540">
    <property type="entry name" value="P-loop containing nucleoside triphosphate hydrolases"/>
    <property type="match status" value="1"/>
</dbReference>
<dbReference type="STRING" id="336963.C4JEG6"/>
<sequence length="596" mass="65604">MAVLAPGLLRAPPQALADDALARCRPADAQNSPFGAMNQTRANLRDRQRPRSRAELNRAAYGPDKQHKEEKPLFKALKMQTALAPVSYGRRTAIKAKIADISSFDHFALLPAVRDAICSTVFADLDYVRPTPIQRLAIPAILRTGSATPAPEEGDEGMPQFDQFLLAAETGSGKTIAYLAPVVDAIKRGEEKEKAAKQEEEQEQEEATEDVFELVPPAVGEDPDGPKNVVRPRALILVPTSELVEQIGRIVKQLAHTVKYRAALLASSYTPRKIRNTLFNPAGLDILVTTPHLVASIADANPYILSRVSHVVVDEADSLFDKSFSPVTNAIIDRTAPTLQQLILCSATIPRSLDTRLRERFPQIRRLVTPNLHAIPRRVQLGVVDIDKEPYRGRRALACADAIWSLGKSGNPYDSDVGYQVTGLREPKAIIVFVNERDTADELAQFLVSRGIDALSLTRDTPDKRQAHILEDFTVGKPPPVPEDYKLLKRSKFDGDSVPFVNVQPGAASNNSNSKRLADTRVLVVTDLASRGIDTVAVKTVILYDVPHSTIDFIHRLGRLGRMGRRGRGIVLVGKKDRKDVVREVRDAMFRGQALI</sequence>
<dbReference type="GO" id="GO:0005524">
    <property type="term" value="F:ATP binding"/>
    <property type="evidence" value="ECO:0007669"/>
    <property type="project" value="UniProtKB-KW"/>
</dbReference>
<dbReference type="eggNOG" id="KOG0335">
    <property type="taxonomic scope" value="Eukaryota"/>
</dbReference>
<dbReference type="PROSITE" id="PS51192">
    <property type="entry name" value="HELICASE_ATP_BIND_1"/>
    <property type="match status" value="1"/>
</dbReference>
<dbReference type="GO" id="GO:0003723">
    <property type="term" value="F:RNA binding"/>
    <property type="evidence" value="ECO:0007669"/>
    <property type="project" value="UniProtKB-KW"/>
</dbReference>
<feature type="region of interest" description="Disordered" evidence="8">
    <location>
        <begin position="191"/>
        <end position="211"/>
    </location>
</feature>
<dbReference type="VEuPathDB" id="FungiDB:UREG_00805"/>
<dbReference type="PROSITE" id="PS51194">
    <property type="entry name" value="HELICASE_CTER"/>
    <property type="match status" value="1"/>
</dbReference>
<keyword evidence="5" id="KW-0067">ATP-binding</keyword>
<feature type="domain" description="Helicase C-terminal" evidence="10">
    <location>
        <begin position="416"/>
        <end position="596"/>
    </location>
</feature>
<dbReference type="Pfam" id="PF00271">
    <property type="entry name" value="Helicase_C"/>
    <property type="match status" value="1"/>
</dbReference>
<dbReference type="SMART" id="SM00490">
    <property type="entry name" value="HELICc"/>
    <property type="match status" value="1"/>
</dbReference>
<dbReference type="RefSeq" id="XP_002541291.1">
    <property type="nucleotide sequence ID" value="XM_002541245.1"/>
</dbReference>
<dbReference type="SMART" id="SM00487">
    <property type="entry name" value="DEXDc"/>
    <property type="match status" value="1"/>
</dbReference>
<dbReference type="InterPro" id="IPR027417">
    <property type="entry name" value="P-loop_NTPase"/>
</dbReference>
<dbReference type="Pfam" id="PF00270">
    <property type="entry name" value="DEAD"/>
    <property type="match status" value="1"/>
</dbReference>
<evidence type="ECO:0000256" key="7">
    <source>
        <dbReference type="ARBA" id="ARBA00047984"/>
    </source>
</evidence>
<dbReference type="Gene3D" id="3.40.50.300">
    <property type="entry name" value="P-loop containing nucleotide triphosphate hydrolases"/>
    <property type="match status" value="2"/>
</dbReference>
<dbReference type="InterPro" id="IPR001650">
    <property type="entry name" value="Helicase_C-like"/>
</dbReference>
<evidence type="ECO:0000256" key="6">
    <source>
        <dbReference type="ARBA" id="ARBA00022884"/>
    </source>
</evidence>
<dbReference type="InterPro" id="IPR014001">
    <property type="entry name" value="Helicase_ATP-bd"/>
</dbReference>
<name>C4JEG6_UNCRE</name>
<dbReference type="GO" id="GO:0003724">
    <property type="term" value="F:RNA helicase activity"/>
    <property type="evidence" value="ECO:0007669"/>
    <property type="project" value="UniProtKB-EC"/>
</dbReference>
<evidence type="ECO:0000313" key="11">
    <source>
        <dbReference type="EMBL" id="EEP75958.1"/>
    </source>
</evidence>
<dbReference type="GeneID" id="8444400"/>
<evidence type="ECO:0000256" key="4">
    <source>
        <dbReference type="ARBA" id="ARBA00022806"/>
    </source>
</evidence>
<keyword evidence="4" id="KW-0347">Helicase</keyword>
<dbReference type="InterPro" id="IPR011545">
    <property type="entry name" value="DEAD/DEAH_box_helicase_dom"/>
</dbReference>
<feature type="compositionally biased region" description="Basic and acidic residues" evidence="8">
    <location>
        <begin position="43"/>
        <end position="56"/>
    </location>
</feature>
<accession>C4JEG6</accession>
<reference evidence="12" key="1">
    <citation type="journal article" date="2009" name="Genome Res.">
        <title>Comparative genomic analyses of the human fungal pathogens Coccidioides and their relatives.</title>
        <authorList>
            <person name="Sharpton T.J."/>
            <person name="Stajich J.E."/>
            <person name="Rounsley S.D."/>
            <person name="Gardner M.J."/>
            <person name="Wortman J.R."/>
            <person name="Jordar V.S."/>
            <person name="Maiti R."/>
            <person name="Kodira C.D."/>
            <person name="Neafsey D.E."/>
            <person name="Zeng Q."/>
            <person name="Hung C.-Y."/>
            <person name="McMahan C."/>
            <person name="Muszewska A."/>
            <person name="Grynberg M."/>
            <person name="Mandel M.A."/>
            <person name="Kellner E.M."/>
            <person name="Barker B.M."/>
            <person name="Galgiani J.N."/>
            <person name="Orbach M.J."/>
            <person name="Kirkland T.N."/>
            <person name="Cole G.T."/>
            <person name="Henn M.R."/>
            <person name="Birren B.W."/>
            <person name="Taylor J.W."/>
        </authorList>
    </citation>
    <scope>NUCLEOTIDE SEQUENCE [LARGE SCALE GENOMIC DNA]</scope>
    <source>
        <strain evidence="12">UAMH 1704</strain>
    </source>
</reference>
<evidence type="ECO:0000259" key="10">
    <source>
        <dbReference type="PROSITE" id="PS51194"/>
    </source>
</evidence>
<feature type="compositionally biased region" description="Acidic residues" evidence="8">
    <location>
        <begin position="200"/>
        <end position="211"/>
    </location>
</feature>
<evidence type="ECO:0000256" key="1">
    <source>
        <dbReference type="ARBA" id="ARBA00012552"/>
    </source>
</evidence>
<evidence type="ECO:0000313" key="12">
    <source>
        <dbReference type="Proteomes" id="UP000002058"/>
    </source>
</evidence>
<dbReference type="GO" id="GO:0016787">
    <property type="term" value="F:hydrolase activity"/>
    <property type="evidence" value="ECO:0007669"/>
    <property type="project" value="UniProtKB-KW"/>
</dbReference>
<feature type="compositionally biased region" description="Polar residues" evidence="8">
    <location>
        <begin position="29"/>
        <end position="42"/>
    </location>
</feature>
<feature type="domain" description="Helicase ATP-binding" evidence="9">
    <location>
        <begin position="155"/>
        <end position="367"/>
    </location>
</feature>
<dbReference type="OrthoDB" id="10256233at2759"/>
<keyword evidence="6" id="KW-0694">RNA-binding</keyword>
<keyword evidence="2" id="KW-0547">Nucleotide-binding</keyword>
<dbReference type="KEGG" id="ure:UREG_00805"/>
<evidence type="ECO:0000256" key="2">
    <source>
        <dbReference type="ARBA" id="ARBA00022741"/>
    </source>
</evidence>
<keyword evidence="12" id="KW-1185">Reference proteome</keyword>
<evidence type="ECO:0000256" key="5">
    <source>
        <dbReference type="ARBA" id="ARBA00022840"/>
    </source>
</evidence>
<dbReference type="EMBL" id="CH476615">
    <property type="protein sequence ID" value="EEP75958.1"/>
    <property type="molecule type" value="Genomic_DNA"/>
</dbReference>
<dbReference type="OMA" id="HSTIDFI"/>
<keyword evidence="3" id="KW-0378">Hydrolase</keyword>
<dbReference type="EC" id="3.6.4.13" evidence="1"/>